<dbReference type="EMBL" id="JACJPW010000220">
    <property type="protein sequence ID" value="MBD2186502.1"/>
    <property type="molecule type" value="Genomic_DNA"/>
</dbReference>
<dbReference type="AlphaFoldDB" id="A0A926ZLL5"/>
<organism evidence="1 2">
    <name type="scientific">Aerosakkonema funiforme FACHB-1375</name>
    <dbReference type="NCBI Taxonomy" id="2949571"/>
    <lineage>
        <taxon>Bacteria</taxon>
        <taxon>Bacillati</taxon>
        <taxon>Cyanobacteriota</taxon>
        <taxon>Cyanophyceae</taxon>
        <taxon>Oscillatoriophycideae</taxon>
        <taxon>Aerosakkonematales</taxon>
        <taxon>Aerosakkonemataceae</taxon>
        <taxon>Aerosakkonema</taxon>
    </lineage>
</organism>
<reference evidence="1" key="1">
    <citation type="journal article" date="2015" name="ISME J.">
        <title>Draft Genome Sequence of Streptomyces incarnatus NRRL8089, which Produces the Nucleoside Antibiotic Sinefungin.</title>
        <authorList>
            <person name="Oshima K."/>
            <person name="Hattori M."/>
            <person name="Shimizu H."/>
            <person name="Fukuda K."/>
            <person name="Nemoto M."/>
            <person name="Inagaki K."/>
            <person name="Tamura T."/>
        </authorList>
    </citation>
    <scope>NUCLEOTIDE SEQUENCE</scope>
    <source>
        <strain evidence="1">FACHB-1375</strain>
    </source>
</reference>
<sequence>MNHDCQQYIINYIEMHRRYELPVEVATAFWWDTPPDRNARQKLERELILKWRSPFNNENWELWCQPFGKFS</sequence>
<evidence type="ECO:0000313" key="2">
    <source>
        <dbReference type="Proteomes" id="UP000641646"/>
    </source>
</evidence>
<protein>
    <submittedName>
        <fullName evidence="1">Uncharacterized protein</fullName>
    </submittedName>
</protein>
<comment type="caution">
    <text evidence="1">The sequence shown here is derived from an EMBL/GenBank/DDBJ whole genome shotgun (WGS) entry which is preliminary data.</text>
</comment>
<accession>A0A926ZLL5</accession>
<reference evidence="1" key="2">
    <citation type="submission" date="2020-08" db="EMBL/GenBank/DDBJ databases">
        <authorList>
            <person name="Chen M."/>
            <person name="Teng W."/>
            <person name="Zhao L."/>
            <person name="Hu C."/>
            <person name="Zhou Y."/>
            <person name="Han B."/>
            <person name="Song L."/>
            <person name="Shu W."/>
        </authorList>
    </citation>
    <scope>NUCLEOTIDE SEQUENCE</scope>
    <source>
        <strain evidence="1">FACHB-1375</strain>
    </source>
</reference>
<proteinExistence type="predicted"/>
<name>A0A926ZLL5_9CYAN</name>
<dbReference type="Proteomes" id="UP000641646">
    <property type="component" value="Unassembled WGS sequence"/>
</dbReference>
<evidence type="ECO:0000313" key="1">
    <source>
        <dbReference type="EMBL" id="MBD2186502.1"/>
    </source>
</evidence>
<keyword evidence="2" id="KW-1185">Reference proteome</keyword>
<gene>
    <name evidence="1" type="ORF">H6G03_36560</name>
</gene>